<dbReference type="AlphaFoldDB" id="A0AAD6RNQ8"/>
<keyword evidence="1" id="KW-0472">Membrane</keyword>
<dbReference type="Proteomes" id="UP001164929">
    <property type="component" value="Chromosome 1"/>
</dbReference>
<comment type="caution">
    <text evidence="2">The sequence shown here is derived from an EMBL/GenBank/DDBJ whole genome shotgun (WGS) entry which is preliminary data.</text>
</comment>
<name>A0AAD6RNQ8_9ROSI</name>
<keyword evidence="1" id="KW-1133">Transmembrane helix</keyword>
<evidence type="ECO:0000313" key="2">
    <source>
        <dbReference type="EMBL" id="KAJ7011740.1"/>
    </source>
</evidence>
<sequence length="76" mass="8637">MLQSIGEHNCGLTGGIFLFKLAVFLWLGFLMKLVRIACGLLKKLYTKKVQKKKKKIRIIVLKVRLLGGDVSFPFTQ</sequence>
<dbReference type="EMBL" id="JAQIZT010000001">
    <property type="protein sequence ID" value="KAJ7011740.1"/>
    <property type="molecule type" value="Genomic_DNA"/>
</dbReference>
<organism evidence="2 3">
    <name type="scientific">Populus alba x Populus x berolinensis</name>
    <dbReference type="NCBI Taxonomy" id="444605"/>
    <lineage>
        <taxon>Eukaryota</taxon>
        <taxon>Viridiplantae</taxon>
        <taxon>Streptophyta</taxon>
        <taxon>Embryophyta</taxon>
        <taxon>Tracheophyta</taxon>
        <taxon>Spermatophyta</taxon>
        <taxon>Magnoliopsida</taxon>
        <taxon>eudicotyledons</taxon>
        <taxon>Gunneridae</taxon>
        <taxon>Pentapetalae</taxon>
        <taxon>rosids</taxon>
        <taxon>fabids</taxon>
        <taxon>Malpighiales</taxon>
        <taxon>Salicaceae</taxon>
        <taxon>Saliceae</taxon>
        <taxon>Populus</taxon>
    </lineage>
</organism>
<proteinExistence type="predicted"/>
<evidence type="ECO:0008006" key="4">
    <source>
        <dbReference type="Google" id="ProtNLM"/>
    </source>
</evidence>
<reference evidence="2 3" key="1">
    <citation type="journal article" date="2023" name="Mol. Ecol. Resour.">
        <title>Chromosome-level genome assembly of a triploid poplar Populus alba 'Berolinensis'.</title>
        <authorList>
            <person name="Chen S."/>
            <person name="Yu Y."/>
            <person name="Wang X."/>
            <person name="Wang S."/>
            <person name="Zhang T."/>
            <person name="Zhou Y."/>
            <person name="He R."/>
            <person name="Meng N."/>
            <person name="Wang Y."/>
            <person name="Liu W."/>
            <person name="Liu Z."/>
            <person name="Liu J."/>
            <person name="Guo Q."/>
            <person name="Huang H."/>
            <person name="Sederoff R.R."/>
            <person name="Wang G."/>
            <person name="Qu G."/>
            <person name="Chen S."/>
        </authorList>
    </citation>
    <scope>NUCLEOTIDE SEQUENCE [LARGE SCALE GENOMIC DNA]</scope>
    <source>
        <strain evidence="2">SC-2020</strain>
    </source>
</reference>
<keyword evidence="1" id="KW-0812">Transmembrane</keyword>
<protein>
    <recommendedName>
        <fullName evidence="4">Transmembrane protein</fullName>
    </recommendedName>
</protein>
<evidence type="ECO:0000256" key="1">
    <source>
        <dbReference type="SAM" id="Phobius"/>
    </source>
</evidence>
<gene>
    <name evidence="2" type="ORF">NC653_001982</name>
</gene>
<accession>A0AAD6RNQ8</accession>
<feature type="transmembrane region" description="Helical" evidence="1">
    <location>
        <begin position="23"/>
        <end position="45"/>
    </location>
</feature>
<keyword evidence="3" id="KW-1185">Reference proteome</keyword>
<evidence type="ECO:0000313" key="3">
    <source>
        <dbReference type="Proteomes" id="UP001164929"/>
    </source>
</evidence>